<dbReference type="InterPro" id="IPR002156">
    <property type="entry name" value="RNaseH_domain"/>
</dbReference>
<dbReference type="Proteomes" id="UP000239757">
    <property type="component" value="Unassembled WGS sequence"/>
</dbReference>
<accession>A0A2P5YNV3</accession>
<dbReference type="PANTHER" id="PTHR47074">
    <property type="entry name" value="BNAC02G40300D PROTEIN"/>
    <property type="match status" value="1"/>
</dbReference>
<organism evidence="2 3">
    <name type="scientific">Gossypium barbadense</name>
    <name type="common">Sea Island cotton</name>
    <name type="synonym">Hibiscus barbadensis</name>
    <dbReference type="NCBI Taxonomy" id="3634"/>
    <lineage>
        <taxon>Eukaryota</taxon>
        <taxon>Viridiplantae</taxon>
        <taxon>Streptophyta</taxon>
        <taxon>Embryophyta</taxon>
        <taxon>Tracheophyta</taxon>
        <taxon>Spermatophyta</taxon>
        <taxon>Magnoliopsida</taxon>
        <taxon>eudicotyledons</taxon>
        <taxon>Gunneridae</taxon>
        <taxon>Pentapetalae</taxon>
        <taxon>rosids</taxon>
        <taxon>malvids</taxon>
        <taxon>Malvales</taxon>
        <taxon>Malvaceae</taxon>
        <taxon>Malvoideae</taxon>
        <taxon>Gossypium</taxon>
    </lineage>
</organism>
<evidence type="ECO:0000313" key="3">
    <source>
        <dbReference type="Proteomes" id="UP000239757"/>
    </source>
</evidence>
<dbReference type="Pfam" id="PF13456">
    <property type="entry name" value="RVT_3"/>
    <property type="match status" value="1"/>
</dbReference>
<evidence type="ECO:0000313" key="2">
    <source>
        <dbReference type="EMBL" id="PPS17262.1"/>
    </source>
</evidence>
<sequence>MGNETWKPLSSPFVRINFDAALKKNDNHSCSRLVVRDSIGRVLGVKFVLNDNMPSAFVAEALACVQGLQLGVDLRFRDVEVEGDVRHQWREIEKGVYLLEMGWVLKKTKEIKGCERRGGSVEVVWCVEKARNYVLLFSKCIGSCA</sequence>
<dbReference type="InterPro" id="IPR036397">
    <property type="entry name" value="RNaseH_sf"/>
</dbReference>
<proteinExistence type="predicted"/>
<evidence type="ECO:0000259" key="1">
    <source>
        <dbReference type="Pfam" id="PF13456"/>
    </source>
</evidence>
<dbReference type="InterPro" id="IPR044730">
    <property type="entry name" value="RNase_H-like_dom_plant"/>
</dbReference>
<dbReference type="GO" id="GO:0004523">
    <property type="term" value="F:RNA-DNA hybrid ribonuclease activity"/>
    <property type="evidence" value="ECO:0007669"/>
    <property type="project" value="InterPro"/>
</dbReference>
<feature type="domain" description="RNase H type-1" evidence="1">
    <location>
        <begin position="17"/>
        <end position="86"/>
    </location>
</feature>
<dbReference type="InterPro" id="IPR052929">
    <property type="entry name" value="RNase_H-like_EbsB-rel"/>
</dbReference>
<dbReference type="AlphaFoldDB" id="A0A2P5YNV3"/>
<dbReference type="OrthoDB" id="1001552at2759"/>
<dbReference type="GO" id="GO:0003676">
    <property type="term" value="F:nucleic acid binding"/>
    <property type="evidence" value="ECO:0007669"/>
    <property type="project" value="InterPro"/>
</dbReference>
<reference evidence="2 3" key="1">
    <citation type="submission" date="2015-01" db="EMBL/GenBank/DDBJ databases">
        <title>Genome of allotetraploid Gossypium barbadense reveals genomic plasticity and fiber elongation in cotton evolution.</title>
        <authorList>
            <person name="Chen X."/>
            <person name="Liu X."/>
            <person name="Zhao B."/>
            <person name="Zheng H."/>
            <person name="Hu Y."/>
            <person name="Lu G."/>
            <person name="Yang C."/>
            <person name="Chen J."/>
            <person name="Shan C."/>
            <person name="Zhang L."/>
            <person name="Zhou Y."/>
            <person name="Wang L."/>
            <person name="Guo W."/>
            <person name="Bai Y."/>
            <person name="Ruan J."/>
            <person name="Shangguan X."/>
            <person name="Mao Y."/>
            <person name="Jiang J."/>
            <person name="Zhu Y."/>
            <person name="Lei J."/>
            <person name="Kang H."/>
            <person name="Chen S."/>
            <person name="He X."/>
            <person name="Wang R."/>
            <person name="Wang Y."/>
            <person name="Chen J."/>
            <person name="Wang L."/>
            <person name="Yu S."/>
            <person name="Wang B."/>
            <person name="Wei J."/>
            <person name="Song S."/>
            <person name="Lu X."/>
            <person name="Gao Z."/>
            <person name="Gu W."/>
            <person name="Deng X."/>
            <person name="Ma D."/>
            <person name="Wang S."/>
            <person name="Liang W."/>
            <person name="Fang L."/>
            <person name="Cai C."/>
            <person name="Zhu X."/>
            <person name="Zhou B."/>
            <person name="Zhang Y."/>
            <person name="Chen Z."/>
            <person name="Xu S."/>
            <person name="Zhu R."/>
            <person name="Wang S."/>
            <person name="Zhang T."/>
            <person name="Zhao G."/>
        </authorList>
    </citation>
    <scope>NUCLEOTIDE SEQUENCE [LARGE SCALE GENOMIC DNA]</scope>
    <source>
        <strain evidence="3">cv. Xinhai21</strain>
        <tissue evidence="2">Leaf</tissue>
    </source>
</reference>
<dbReference type="CDD" id="cd06222">
    <property type="entry name" value="RNase_H_like"/>
    <property type="match status" value="1"/>
</dbReference>
<gene>
    <name evidence="2" type="ORF">GOBAR_AA03314</name>
</gene>
<protein>
    <recommendedName>
        <fullName evidence="1">RNase H type-1 domain-containing protein</fullName>
    </recommendedName>
</protein>
<dbReference type="PANTHER" id="PTHR47074:SF61">
    <property type="entry name" value="RNASE H TYPE-1 DOMAIN-CONTAINING PROTEIN"/>
    <property type="match status" value="1"/>
</dbReference>
<dbReference type="EMBL" id="KZ662942">
    <property type="protein sequence ID" value="PPS17262.1"/>
    <property type="molecule type" value="Genomic_DNA"/>
</dbReference>
<dbReference type="Gene3D" id="3.30.420.10">
    <property type="entry name" value="Ribonuclease H-like superfamily/Ribonuclease H"/>
    <property type="match status" value="1"/>
</dbReference>
<name>A0A2P5YNV3_GOSBA</name>